<evidence type="ECO:0000313" key="2">
    <source>
        <dbReference type="Proteomes" id="UP000325315"/>
    </source>
</evidence>
<dbReference type="AlphaFoldDB" id="A0A5B6X689"/>
<dbReference type="EMBL" id="SMMG02000001">
    <property type="protein sequence ID" value="KAA3488672.1"/>
    <property type="molecule type" value="Genomic_DNA"/>
</dbReference>
<evidence type="ECO:0000313" key="1">
    <source>
        <dbReference type="EMBL" id="KAA3488672.1"/>
    </source>
</evidence>
<sequence>MFPTPDLKVFMNIFCQRDLHDLLCNLFWEEIWSPLPTRQHSPFSSSPFTAQTLLQDLVDFCPVCVDWVSFGMLLQRLPPSRFSLS</sequence>
<comment type="caution">
    <text evidence="1">The sequence shown here is derived from an EMBL/GenBank/DDBJ whole genome shotgun (WGS) entry which is preliminary data.</text>
</comment>
<protein>
    <submittedName>
        <fullName evidence="1">Uncharacterized protein</fullName>
    </submittedName>
</protein>
<organism evidence="1 2">
    <name type="scientific">Gossypium australe</name>
    <dbReference type="NCBI Taxonomy" id="47621"/>
    <lineage>
        <taxon>Eukaryota</taxon>
        <taxon>Viridiplantae</taxon>
        <taxon>Streptophyta</taxon>
        <taxon>Embryophyta</taxon>
        <taxon>Tracheophyta</taxon>
        <taxon>Spermatophyta</taxon>
        <taxon>Magnoliopsida</taxon>
        <taxon>eudicotyledons</taxon>
        <taxon>Gunneridae</taxon>
        <taxon>Pentapetalae</taxon>
        <taxon>rosids</taxon>
        <taxon>malvids</taxon>
        <taxon>Malvales</taxon>
        <taxon>Malvaceae</taxon>
        <taxon>Malvoideae</taxon>
        <taxon>Gossypium</taxon>
    </lineage>
</organism>
<gene>
    <name evidence="1" type="ORF">EPI10_032398</name>
</gene>
<keyword evidence="2" id="KW-1185">Reference proteome</keyword>
<reference evidence="2" key="1">
    <citation type="journal article" date="2019" name="Plant Biotechnol. J.">
        <title>Genome sequencing of the Australian wild diploid species Gossypium australe highlights disease resistance and delayed gland morphogenesis.</title>
        <authorList>
            <person name="Cai Y."/>
            <person name="Cai X."/>
            <person name="Wang Q."/>
            <person name="Wang P."/>
            <person name="Zhang Y."/>
            <person name="Cai C."/>
            <person name="Xu Y."/>
            <person name="Wang K."/>
            <person name="Zhou Z."/>
            <person name="Wang C."/>
            <person name="Geng S."/>
            <person name="Li B."/>
            <person name="Dong Q."/>
            <person name="Hou Y."/>
            <person name="Wang H."/>
            <person name="Ai P."/>
            <person name="Liu Z."/>
            <person name="Yi F."/>
            <person name="Sun M."/>
            <person name="An G."/>
            <person name="Cheng J."/>
            <person name="Zhang Y."/>
            <person name="Shi Q."/>
            <person name="Xie Y."/>
            <person name="Shi X."/>
            <person name="Chang Y."/>
            <person name="Huang F."/>
            <person name="Chen Y."/>
            <person name="Hong S."/>
            <person name="Mi L."/>
            <person name="Sun Q."/>
            <person name="Zhang L."/>
            <person name="Zhou B."/>
            <person name="Peng R."/>
            <person name="Zhang X."/>
            <person name="Liu F."/>
        </authorList>
    </citation>
    <scope>NUCLEOTIDE SEQUENCE [LARGE SCALE GENOMIC DNA]</scope>
    <source>
        <strain evidence="2">cv. PA1801</strain>
    </source>
</reference>
<proteinExistence type="predicted"/>
<dbReference type="Proteomes" id="UP000325315">
    <property type="component" value="Unassembled WGS sequence"/>
</dbReference>
<name>A0A5B6X689_9ROSI</name>
<accession>A0A5B6X689</accession>